<dbReference type="RefSeq" id="WP_016972815.1">
    <property type="nucleotide sequence ID" value="NZ_CP020369.1"/>
</dbReference>
<dbReference type="Proteomes" id="UP000549134">
    <property type="component" value="Unassembled WGS sequence"/>
</dbReference>
<dbReference type="Pfam" id="PF00144">
    <property type="entry name" value="Beta-lactamase"/>
    <property type="match status" value="1"/>
</dbReference>
<dbReference type="PANTHER" id="PTHR43283:SF7">
    <property type="entry name" value="BETA-LACTAMASE-RELATED DOMAIN-CONTAINING PROTEIN"/>
    <property type="match status" value="1"/>
</dbReference>
<organism evidence="2 3">
    <name type="scientific">Pseudomonas tolaasii</name>
    <dbReference type="NCBI Taxonomy" id="29442"/>
    <lineage>
        <taxon>Bacteria</taxon>
        <taxon>Pseudomonadati</taxon>
        <taxon>Pseudomonadota</taxon>
        <taxon>Gammaproteobacteria</taxon>
        <taxon>Pseudomonadales</taxon>
        <taxon>Pseudomonadaceae</taxon>
        <taxon>Pseudomonas</taxon>
    </lineage>
</organism>
<dbReference type="SUPFAM" id="SSF56601">
    <property type="entry name" value="beta-lactamase/transpeptidase-like"/>
    <property type="match status" value="1"/>
</dbReference>
<proteinExistence type="predicted"/>
<protein>
    <submittedName>
        <fullName evidence="2">Beta-lactamase family protein</fullName>
    </submittedName>
</protein>
<reference evidence="2 3" key="1">
    <citation type="submission" date="2020-04" db="EMBL/GenBank/DDBJ databases">
        <title>Molecular characterization of pseudomonads from Agaricus bisporus reveal novel blotch 2 pathogens in Western Europe.</title>
        <authorList>
            <person name="Taparia T."/>
            <person name="Krijger M."/>
            <person name="Haynes E."/>
            <person name="Elpinstone J.G."/>
            <person name="Noble R."/>
            <person name="Van Der Wolf J."/>
        </authorList>
    </citation>
    <scope>NUCLEOTIDE SEQUENCE [LARGE SCALE GENOMIC DNA]</scope>
    <source>
        <strain evidence="2 3">IPO3746</strain>
    </source>
</reference>
<sequence>MPPTSYDGLPRASASSVGVDPDQVVAFLDAVKAAGLDLHGFMLHRHGHVLAEGWTWPVDPNEPRVLHSMAKSFTGCAIGLAIDEGLLKLDDRLVSFFPDEVPEDADPRLADMTVEHLLTMRTGHASNTSGSVWRGIETSWIAEFFKIPLAFAPGTEYVYTSAASYMLSALINRVTGQTLHDYLKPRLFAPLEIHNERWDIGPDGVNPGGNGLTAPVSAVLKLAVLHAQNGVWQGEQILPAAWVKAATQPQGGPNSRYGYHWMMKPVGAFSALGVFVQMAAVYREHDATLVVVGGMKNSAEIIPYIEQYFPAAFGGGGTPEADARLEVRLASMAERPSLVSACAVPADSTRVFAMAENGLGVKQLSFEFRGDVLTFELTDSQTTHRLNVGMDHWLAGLTSMPGRDLHHGYEFNEAQVVAGARWLDTRTLEMNWIYPQTAFRDRVMCVFEGNGVSVARCVNVNSAQREQEVLVGVRSPLATGT</sequence>
<comment type="caution">
    <text evidence="2">The sequence shown here is derived from an EMBL/GenBank/DDBJ whole genome shotgun (WGS) entry which is preliminary data.</text>
</comment>
<evidence type="ECO:0000313" key="3">
    <source>
        <dbReference type="Proteomes" id="UP000549134"/>
    </source>
</evidence>
<feature type="domain" description="Beta-lactamase-related" evidence="1">
    <location>
        <begin position="45"/>
        <end position="292"/>
    </location>
</feature>
<evidence type="ECO:0000313" key="2">
    <source>
        <dbReference type="EMBL" id="NWD36750.1"/>
    </source>
</evidence>
<evidence type="ECO:0000259" key="1">
    <source>
        <dbReference type="Pfam" id="PF00144"/>
    </source>
</evidence>
<dbReference type="PANTHER" id="PTHR43283">
    <property type="entry name" value="BETA-LACTAMASE-RELATED"/>
    <property type="match status" value="1"/>
</dbReference>
<dbReference type="GeneID" id="55848287"/>
<dbReference type="InterPro" id="IPR050789">
    <property type="entry name" value="Diverse_Enzym_Activities"/>
</dbReference>
<dbReference type="AlphaFoldDB" id="A0A7Y8AQB8"/>
<dbReference type="EMBL" id="JACAQK010000010">
    <property type="protein sequence ID" value="NWD36750.1"/>
    <property type="molecule type" value="Genomic_DNA"/>
</dbReference>
<gene>
    <name evidence="2" type="ORF">HX787_12930</name>
</gene>
<name>A0A7Y8AQB8_PSETO</name>
<dbReference type="InterPro" id="IPR001466">
    <property type="entry name" value="Beta-lactam-related"/>
</dbReference>
<dbReference type="Gene3D" id="3.40.710.10">
    <property type="entry name" value="DD-peptidase/beta-lactamase superfamily"/>
    <property type="match status" value="1"/>
</dbReference>
<dbReference type="InterPro" id="IPR012338">
    <property type="entry name" value="Beta-lactam/transpept-like"/>
</dbReference>
<accession>A0A7Y8AQB8</accession>